<comment type="caution">
    <text evidence="2">The sequence shown here is derived from an EMBL/GenBank/DDBJ whole genome shotgun (WGS) entry which is preliminary data.</text>
</comment>
<name>A0A401W427_STREY</name>
<organism evidence="2 3">
    <name type="scientific">Streptomyces paromomycinus</name>
    <name type="common">Streptomyces rimosus subsp. paromomycinus</name>
    <dbReference type="NCBI Taxonomy" id="92743"/>
    <lineage>
        <taxon>Bacteria</taxon>
        <taxon>Bacillati</taxon>
        <taxon>Actinomycetota</taxon>
        <taxon>Actinomycetes</taxon>
        <taxon>Kitasatosporales</taxon>
        <taxon>Streptomycetaceae</taxon>
        <taxon>Streptomyces</taxon>
    </lineage>
</organism>
<sequence length="233" mass="26447">MSRHQAEKNAARERQEAAGKPYQAALKDLRKERLTHREDVLNQPSWSPADDGPVPSELSGLVRFHANQICRYLNDAIHRDRYTGLPFYDWQRMTLYHLTDALEHLNLLIGTIVAYLQEQRVSPERMRSNLQVRHDKAVRAFVTPSALAHLAGLTGKTAEDRSGVWHDVGSSIANRTGWSCPEREDALETVLAALYANYPDDEEAFDNLPDPLREHALSLNELLRSRTEPESTA</sequence>
<proteinExistence type="predicted"/>
<dbReference type="EMBL" id="BHZD01000001">
    <property type="protein sequence ID" value="GCD44088.1"/>
    <property type="molecule type" value="Genomic_DNA"/>
</dbReference>
<evidence type="ECO:0000313" key="2">
    <source>
        <dbReference type="EMBL" id="GCD44088.1"/>
    </source>
</evidence>
<evidence type="ECO:0000313" key="3">
    <source>
        <dbReference type="Proteomes" id="UP000286746"/>
    </source>
</evidence>
<accession>A0A401W427</accession>
<dbReference type="RefSeq" id="WP_125055051.1">
    <property type="nucleotide sequence ID" value="NZ_BHZD01000001.1"/>
</dbReference>
<feature type="region of interest" description="Disordered" evidence="1">
    <location>
        <begin position="1"/>
        <end position="25"/>
    </location>
</feature>
<reference evidence="2 3" key="1">
    <citation type="submission" date="2018-11" db="EMBL/GenBank/DDBJ databases">
        <title>Whole genome sequence of Streptomyces paromomycinus NBRC 15454(T).</title>
        <authorList>
            <person name="Komaki H."/>
            <person name="Tamura T."/>
        </authorList>
    </citation>
    <scope>NUCLEOTIDE SEQUENCE [LARGE SCALE GENOMIC DNA]</scope>
    <source>
        <strain evidence="2 3">NBRC 15454</strain>
    </source>
</reference>
<dbReference type="AlphaFoldDB" id="A0A401W427"/>
<feature type="compositionally biased region" description="Basic and acidic residues" evidence="1">
    <location>
        <begin position="1"/>
        <end position="17"/>
    </location>
</feature>
<dbReference type="Proteomes" id="UP000286746">
    <property type="component" value="Unassembled WGS sequence"/>
</dbReference>
<protein>
    <submittedName>
        <fullName evidence="2">Uncharacterized protein</fullName>
    </submittedName>
</protein>
<evidence type="ECO:0000256" key="1">
    <source>
        <dbReference type="SAM" id="MobiDB-lite"/>
    </source>
</evidence>
<gene>
    <name evidence="2" type="ORF">GKJPGBOP_03776</name>
</gene>
<keyword evidence="3" id="KW-1185">Reference proteome</keyword>